<keyword evidence="3" id="KW-1185">Reference proteome</keyword>
<dbReference type="EMBL" id="JAPFFL010000010">
    <property type="protein sequence ID" value="KAJ6697138.1"/>
    <property type="molecule type" value="Genomic_DNA"/>
</dbReference>
<evidence type="ECO:0000313" key="3">
    <source>
        <dbReference type="Proteomes" id="UP001151529"/>
    </source>
</evidence>
<evidence type="ECO:0000256" key="1">
    <source>
        <dbReference type="SAM" id="Phobius"/>
    </source>
</evidence>
<reference evidence="2" key="1">
    <citation type="submission" date="2022-11" db="EMBL/GenBank/DDBJ databases">
        <authorList>
            <person name="Hyden B.L."/>
            <person name="Feng K."/>
            <person name="Yates T."/>
            <person name="Jawdy S."/>
            <person name="Smart L.B."/>
            <person name="Muchero W."/>
        </authorList>
    </citation>
    <scope>NUCLEOTIDE SEQUENCE</scope>
    <source>
        <tissue evidence="2">Shoot tip</tissue>
    </source>
</reference>
<keyword evidence="1" id="KW-0472">Membrane</keyword>
<gene>
    <name evidence="2" type="ORF">OIU85_003493</name>
</gene>
<proteinExistence type="predicted"/>
<dbReference type="PANTHER" id="PTHR31434:SF2">
    <property type="entry name" value="S PHASE CYCLIN A-ASSOCIATED PROTEIN IN THE ENDOPLASMIC RETICULUM"/>
    <property type="match status" value="1"/>
</dbReference>
<protein>
    <submittedName>
        <fullName evidence="2">Uncharacterized protein</fullName>
    </submittedName>
</protein>
<keyword evidence="1" id="KW-0812">Transmembrane</keyword>
<feature type="non-terminal residue" evidence="2">
    <location>
        <position position="78"/>
    </location>
</feature>
<organism evidence="2 3">
    <name type="scientific">Salix viminalis</name>
    <name type="common">Common osier</name>
    <name type="synonym">Basket willow</name>
    <dbReference type="NCBI Taxonomy" id="40686"/>
    <lineage>
        <taxon>Eukaryota</taxon>
        <taxon>Viridiplantae</taxon>
        <taxon>Streptophyta</taxon>
        <taxon>Embryophyta</taxon>
        <taxon>Tracheophyta</taxon>
        <taxon>Spermatophyta</taxon>
        <taxon>Magnoliopsida</taxon>
        <taxon>eudicotyledons</taxon>
        <taxon>Gunneridae</taxon>
        <taxon>Pentapetalae</taxon>
        <taxon>rosids</taxon>
        <taxon>fabids</taxon>
        <taxon>Malpighiales</taxon>
        <taxon>Salicaceae</taxon>
        <taxon>Saliceae</taxon>
        <taxon>Salix</taxon>
    </lineage>
</organism>
<dbReference type="PANTHER" id="PTHR31434">
    <property type="entry name" value="S PHASE CYCLIN A-ASSOCIATED PROTEIN IN THE ENDOPLASMIC RETICULUM"/>
    <property type="match status" value="1"/>
</dbReference>
<dbReference type="Proteomes" id="UP001151529">
    <property type="component" value="Chromosome 19"/>
</dbReference>
<dbReference type="AlphaFoldDB" id="A0A9Q0PZ97"/>
<feature type="transmembrane region" description="Helical" evidence="1">
    <location>
        <begin position="36"/>
        <end position="58"/>
    </location>
</feature>
<sequence>MALHLVGSYILPSNFEEVATGVLKVLNNLALLDIVFMQRMLVGFLLLECLSLLGYFALFHTENQVVLRWGKSPTILHK</sequence>
<accession>A0A9Q0PZ97</accession>
<evidence type="ECO:0000313" key="2">
    <source>
        <dbReference type="EMBL" id="KAJ6697138.1"/>
    </source>
</evidence>
<keyword evidence="1" id="KW-1133">Transmembrane helix</keyword>
<comment type="caution">
    <text evidence="2">The sequence shown here is derived from an EMBL/GenBank/DDBJ whole genome shotgun (WGS) entry which is preliminary data.</text>
</comment>
<reference evidence="2" key="2">
    <citation type="journal article" date="2023" name="Int. J. Mol. Sci.">
        <title>De Novo Assembly and Annotation of 11 Diverse Shrub Willow (Salix) Genomes Reveals Novel Gene Organization in Sex-Linked Regions.</title>
        <authorList>
            <person name="Hyden B."/>
            <person name="Feng K."/>
            <person name="Yates T.B."/>
            <person name="Jawdy S."/>
            <person name="Cereghino C."/>
            <person name="Smart L.B."/>
            <person name="Muchero W."/>
        </authorList>
    </citation>
    <scope>NUCLEOTIDE SEQUENCE [LARGE SCALE GENOMIC DNA]</scope>
    <source>
        <tissue evidence="2">Shoot tip</tissue>
    </source>
</reference>
<dbReference type="OrthoDB" id="10536855at2759"/>
<name>A0A9Q0PZ97_SALVM</name>